<evidence type="ECO:0000259" key="2">
    <source>
        <dbReference type="PROSITE" id="PS51737"/>
    </source>
</evidence>
<dbReference type="Pfam" id="PF00239">
    <property type="entry name" value="Resolvase"/>
    <property type="match status" value="1"/>
</dbReference>
<dbReference type="PANTHER" id="PTHR30461:SF23">
    <property type="entry name" value="DNA RECOMBINASE-RELATED"/>
    <property type="match status" value="1"/>
</dbReference>
<dbReference type="EMBL" id="DXBG01000267">
    <property type="protein sequence ID" value="HIZ66476.1"/>
    <property type="molecule type" value="Genomic_DNA"/>
</dbReference>
<keyword evidence="1" id="KW-0175">Coiled coil</keyword>
<organism evidence="3 4">
    <name type="scientific">Candidatus Blautia pullicola</name>
    <dbReference type="NCBI Taxonomy" id="2838498"/>
    <lineage>
        <taxon>Bacteria</taxon>
        <taxon>Bacillati</taxon>
        <taxon>Bacillota</taxon>
        <taxon>Clostridia</taxon>
        <taxon>Lachnospirales</taxon>
        <taxon>Lachnospiraceae</taxon>
        <taxon>Blautia</taxon>
    </lineage>
</organism>
<dbReference type="PANTHER" id="PTHR30461">
    <property type="entry name" value="DNA-INVERTASE FROM LAMBDOID PROPHAGE"/>
    <property type="match status" value="1"/>
</dbReference>
<dbReference type="Gene3D" id="3.90.1750.20">
    <property type="entry name" value="Putative Large Serine Recombinase, Chain B, Domain 2"/>
    <property type="match status" value="1"/>
</dbReference>
<dbReference type="GO" id="GO:0003677">
    <property type="term" value="F:DNA binding"/>
    <property type="evidence" value="ECO:0007669"/>
    <property type="project" value="InterPro"/>
</dbReference>
<accession>A0A9D2FTQ1</accession>
<gene>
    <name evidence="3" type="ORF">H9809_11380</name>
</gene>
<dbReference type="InterPro" id="IPR006119">
    <property type="entry name" value="Resolv_N"/>
</dbReference>
<evidence type="ECO:0000313" key="3">
    <source>
        <dbReference type="EMBL" id="HIZ66476.1"/>
    </source>
</evidence>
<dbReference type="Gene3D" id="3.40.50.1390">
    <property type="entry name" value="Resolvase, N-terminal catalytic domain"/>
    <property type="match status" value="1"/>
</dbReference>
<feature type="domain" description="Recombinase" evidence="2">
    <location>
        <begin position="172"/>
        <end position="314"/>
    </location>
</feature>
<proteinExistence type="predicted"/>
<evidence type="ECO:0000256" key="1">
    <source>
        <dbReference type="SAM" id="Coils"/>
    </source>
</evidence>
<reference evidence="3" key="1">
    <citation type="journal article" date="2021" name="PeerJ">
        <title>Extensive microbial diversity within the chicken gut microbiome revealed by metagenomics and culture.</title>
        <authorList>
            <person name="Gilroy R."/>
            <person name="Ravi A."/>
            <person name="Getino M."/>
            <person name="Pursley I."/>
            <person name="Horton D.L."/>
            <person name="Alikhan N.F."/>
            <person name="Baker D."/>
            <person name="Gharbi K."/>
            <person name="Hall N."/>
            <person name="Watson M."/>
            <person name="Adriaenssens E.M."/>
            <person name="Foster-Nyarko E."/>
            <person name="Jarju S."/>
            <person name="Secka A."/>
            <person name="Antonio M."/>
            <person name="Oren A."/>
            <person name="Chaudhuri R.R."/>
            <person name="La Ragione R."/>
            <person name="Hildebrand F."/>
            <person name="Pallen M.J."/>
        </authorList>
    </citation>
    <scope>NUCLEOTIDE SEQUENCE</scope>
    <source>
        <strain evidence="3">1068</strain>
    </source>
</reference>
<dbReference type="InterPro" id="IPR050639">
    <property type="entry name" value="SSR_resolvase"/>
</dbReference>
<dbReference type="PROSITE" id="PS51737">
    <property type="entry name" value="RECOMBINASE_DNA_BIND"/>
    <property type="match status" value="1"/>
</dbReference>
<dbReference type="AlphaFoldDB" id="A0A9D2FTQ1"/>
<dbReference type="SUPFAM" id="SSF53041">
    <property type="entry name" value="Resolvase-like"/>
    <property type="match status" value="1"/>
</dbReference>
<dbReference type="GO" id="GO:0000150">
    <property type="term" value="F:DNA strand exchange activity"/>
    <property type="evidence" value="ECO:0007669"/>
    <property type="project" value="InterPro"/>
</dbReference>
<sequence length="522" mass="60607">MKKCIGIYLRLSQEDVDKRTNMAKDQSNSIVAQRQIIQRHIASIPSLTAFEQMEFCDDGFSGTNFERPDFQRMIALIREGKIGCVIVKDLSRFGRDYLEVGDYLEHIFPFLGVRMVSVNDHYDSDNYLGNTAGMDVAFRNLIYDYYSKDLSKKVKSGMRVKQKNGGYVSCCLYGYKVLPNQKHKMVIDPETAPIVRRVFMDIIAGKATSQIARELNAEGIPTPLEYKNITRKCQDTEQPRKPCWTHQRILEMLGNMKYTGCMVNNTRESRFIRDKVQRRTSREEWIINENTHEPIVTQEEFDAAQAALRRNPTFKRKKSKTESFPFYCAHCGHKLGKTVGLDFHFYCVTSYWSENETACQQVRWDRKDIEDVIFEALKAQISIMKIETKARQQETVSKGTQLMQKLKVLSAELEAGDTQKIQSYMDYREGRITKEDFIALRSEREKRHAELKEQIQQAESEYELWVSAESQTDKTIAIAEQASALDDEALKEVMYDAVERVNVVDRENIEIIWKFDDLFAEV</sequence>
<protein>
    <submittedName>
        <fullName evidence="3">Recombinase family protein</fullName>
    </submittedName>
</protein>
<comment type="caution">
    <text evidence="3">The sequence shown here is derived from an EMBL/GenBank/DDBJ whole genome shotgun (WGS) entry which is preliminary data.</text>
</comment>
<dbReference type="Pfam" id="PF07508">
    <property type="entry name" value="Recombinase"/>
    <property type="match status" value="1"/>
</dbReference>
<dbReference type="Proteomes" id="UP000824056">
    <property type="component" value="Unassembled WGS sequence"/>
</dbReference>
<dbReference type="InterPro" id="IPR038109">
    <property type="entry name" value="DNA_bind_recomb_sf"/>
</dbReference>
<dbReference type="SMART" id="SM00857">
    <property type="entry name" value="Resolvase"/>
    <property type="match status" value="1"/>
</dbReference>
<dbReference type="InterPro" id="IPR036162">
    <property type="entry name" value="Resolvase-like_N_sf"/>
</dbReference>
<evidence type="ECO:0000313" key="4">
    <source>
        <dbReference type="Proteomes" id="UP000824056"/>
    </source>
</evidence>
<feature type="coiled-coil region" evidence="1">
    <location>
        <begin position="441"/>
        <end position="468"/>
    </location>
</feature>
<reference evidence="3" key="2">
    <citation type="submission" date="2021-04" db="EMBL/GenBank/DDBJ databases">
        <authorList>
            <person name="Gilroy R."/>
        </authorList>
    </citation>
    <scope>NUCLEOTIDE SEQUENCE</scope>
    <source>
        <strain evidence="3">1068</strain>
    </source>
</reference>
<dbReference type="InterPro" id="IPR011109">
    <property type="entry name" value="DNA_bind_recombinase_dom"/>
</dbReference>
<name>A0A9D2FTQ1_9FIRM</name>